<dbReference type="GO" id="GO:0006355">
    <property type="term" value="P:regulation of DNA-templated transcription"/>
    <property type="evidence" value="ECO:0007669"/>
    <property type="project" value="TreeGrafter"/>
</dbReference>
<evidence type="ECO:0000259" key="6">
    <source>
        <dbReference type="PROSITE" id="PS50110"/>
    </source>
</evidence>
<evidence type="ECO:0000256" key="2">
    <source>
        <dbReference type="ARBA" id="ARBA00023012"/>
    </source>
</evidence>
<dbReference type="InterPro" id="IPR039420">
    <property type="entry name" value="WalR-like"/>
</dbReference>
<dbReference type="Gene3D" id="6.10.250.690">
    <property type="match status" value="1"/>
</dbReference>
<dbReference type="GO" id="GO:0000976">
    <property type="term" value="F:transcription cis-regulatory region binding"/>
    <property type="evidence" value="ECO:0007669"/>
    <property type="project" value="TreeGrafter"/>
</dbReference>
<dbReference type="InterPro" id="IPR001789">
    <property type="entry name" value="Sig_transdc_resp-reg_receiver"/>
</dbReference>
<dbReference type="GO" id="GO:0005829">
    <property type="term" value="C:cytosol"/>
    <property type="evidence" value="ECO:0007669"/>
    <property type="project" value="TreeGrafter"/>
</dbReference>
<dbReference type="PROSITE" id="PS50887">
    <property type="entry name" value="GGDEF"/>
    <property type="match status" value="1"/>
</dbReference>
<dbReference type="SMART" id="SM00448">
    <property type="entry name" value="REC"/>
    <property type="match status" value="1"/>
</dbReference>
<keyword evidence="2" id="KW-0902">Two-component regulatory system</keyword>
<dbReference type="InterPro" id="IPR000160">
    <property type="entry name" value="GGDEF_dom"/>
</dbReference>
<evidence type="ECO:0000259" key="7">
    <source>
        <dbReference type="PROSITE" id="PS50887"/>
    </source>
</evidence>
<reference evidence="8" key="1">
    <citation type="submission" date="2018-06" db="EMBL/GenBank/DDBJ databases">
        <authorList>
            <person name="Zhirakovskaya E."/>
        </authorList>
    </citation>
    <scope>NUCLEOTIDE SEQUENCE</scope>
</reference>
<dbReference type="InterPro" id="IPR029787">
    <property type="entry name" value="Nucleotide_cyclase"/>
</dbReference>
<organism evidence="8">
    <name type="scientific">hydrothermal vent metagenome</name>
    <dbReference type="NCBI Taxonomy" id="652676"/>
    <lineage>
        <taxon>unclassified sequences</taxon>
        <taxon>metagenomes</taxon>
        <taxon>ecological metagenomes</taxon>
    </lineage>
</organism>
<dbReference type="PANTHER" id="PTHR48111:SF1">
    <property type="entry name" value="TWO-COMPONENT RESPONSE REGULATOR ORR33"/>
    <property type="match status" value="1"/>
</dbReference>
<feature type="domain" description="Response regulatory" evidence="6">
    <location>
        <begin position="4"/>
        <end position="120"/>
    </location>
</feature>
<dbReference type="PROSITE" id="PS50110">
    <property type="entry name" value="RESPONSE_REGULATORY"/>
    <property type="match status" value="1"/>
</dbReference>
<accession>A0A3B0SRF2</accession>
<keyword evidence="3" id="KW-0805">Transcription regulation</keyword>
<dbReference type="Gene3D" id="3.40.50.2300">
    <property type="match status" value="1"/>
</dbReference>
<evidence type="ECO:0000256" key="5">
    <source>
        <dbReference type="ARBA" id="ARBA00023163"/>
    </source>
</evidence>
<dbReference type="SUPFAM" id="SSF52172">
    <property type="entry name" value="CheY-like"/>
    <property type="match status" value="1"/>
</dbReference>
<proteinExistence type="predicted"/>
<name>A0A3B0SRF2_9ZZZZ</name>
<evidence type="ECO:0000256" key="4">
    <source>
        <dbReference type="ARBA" id="ARBA00023125"/>
    </source>
</evidence>
<dbReference type="Pfam" id="PF00072">
    <property type="entry name" value="Response_reg"/>
    <property type="match status" value="1"/>
</dbReference>
<dbReference type="GO" id="GO:0000156">
    <property type="term" value="F:phosphorelay response regulator activity"/>
    <property type="evidence" value="ECO:0007669"/>
    <property type="project" value="TreeGrafter"/>
</dbReference>
<gene>
    <name evidence="8" type="ORF">MNBD_ACTINO01-1398</name>
</gene>
<dbReference type="FunFam" id="3.40.50.2300:FF:000001">
    <property type="entry name" value="DNA-binding response regulator PhoB"/>
    <property type="match status" value="1"/>
</dbReference>
<protein>
    <submittedName>
        <fullName evidence="8">Diguanylate cyclase/phosphodiesterase (GGDEF &amp; EAL domains) with PAS/PAC sensor(S)</fullName>
    </submittedName>
</protein>
<evidence type="ECO:0000256" key="3">
    <source>
        <dbReference type="ARBA" id="ARBA00023015"/>
    </source>
</evidence>
<dbReference type="Gene3D" id="3.30.70.270">
    <property type="match status" value="1"/>
</dbReference>
<keyword evidence="1" id="KW-0597">Phosphoprotein</keyword>
<dbReference type="Pfam" id="PF00990">
    <property type="entry name" value="GGDEF"/>
    <property type="match status" value="1"/>
</dbReference>
<evidence type="ECO:0000313" key="8">
    <source>
        <dbReference type="EMBL" id="VAV97405.1"/>
    </source>
</evidence>
<dbReference type="PANTHER" id="PTHR48111">
    <property type="entry name" value="REGULATOR OF RPOS"/>
    <property type="match status" value="1"/>
</dbReference>
<dbReference type="SMART" id="SM00267">
    <property type="entry name" value="GGDEF"/>
    <property type="match status" value="1"/>
</dbReference>
<keyword evidence="5" id="KW-0804">Transcription</keyword>
<dbReference type="NCBIfam" id="TIGR00254">
    <property type="entry name" value="GGDEF"/>
    <property type="match status" value="1"/>
</dbReference>
<feature type="domain" description="GGDEF" evidence="7">
    <location>
        <begin position="153"/>
        <end position="308"/>
    </location>
</feature>
<dbReference type="SUPFAM" id="SSF55073">
    <property type="entry name" value="Nucleotide cyclase"/>
    <property type="match status" value="1"/>
</dbReference>
<sequence length="308" mass="33974">MAERILIVDDDPDILQFVRLNLELDGYEVELAGGGREALEKAAAAPPDLMLLDVMMPEIDGLTVLRRMRSDPPTANIPVIVLTARSLAEDRVRGLDLGADDYITKPFDLEELIARVKTVLRRSQQMRDLSPLTGLPGNFRIAAELEDRVAQGDPFALVHADLDNFKAFNDHYGFMRGDLVIKFTAKVLLNAAAVAGEQDAFIGHVGGDDFVAIVRAENMKPFCDEVVVTFDDGILEHYDTADALQGYIEVTDRRGERHAFPICSLSMGVATAEHKSLSSEWEASAVASEMKEVAKRTPGTNYQVDRRT</sequence>
<keyword evidence="4" id="KW-0238">DNA-binding</keyword>
<dbReference type="InterPro" id="IPR011006">
    <property type="entry name" value="CheY-like_superfamily"/>
</dbReference>
<dbReference type="EMBL" id="UOEI01000207">
    <property type="protein sequence ID" value="VAV97405.1"/>
    <property type="molecule type" value="Genomic_DNA"/>
</dbReference>
<dbReference type="AlphaFoldDB" id="A0A3B0SRF2"/>
<dbReference type="GO" id="GO:0032993">
    <property type="term" value="C:protein-DNA complex"/>
    <property type="evidence" value="ECO:0007669"/>
    <property type="project" value="TreeGrafter"/>
</dbReference>
<dbReference type="InterPro" id="IPR043128">
    <property type="entry name" value="Rev_trsase/Diguanyl_cyclase"/>
</dbReference>
<evidence type="ECO:0000256" key="1">
    <source>
        <dbReference type="ARBA" id="ARBA00022553"/>
    </source>
</evidence>